<dbReference type="GO" id="GO:0061630">
    <property type="term" value="F:ubiquitin protein ligase activity"/>
    <property type="evidence" value="ECO:0007669"/>
    <property type="project" value="TreeGrafter"/>
</dbReference>
<dbReference type="SMART" id="SM00184">
    <property type="entry name" value="RING"/>
    <property type="match status" value="1"/>
</dbReference>
<dbReference type="eggNOG" id="KOG0800">
    <property type="taxonomic scope" value="Eukaryota"/>
</dbReference>
<dbReference type="GO" id="GO:0016567">
    <property type="term" value="P:protein ubiquitination"/>
    <property type="evidence" value="ECO:0007669"/>
    <property type="project" value="TreeGrafter"/>
</dbReference>
<dbReference type="InterPro" id="IPR001841">
    <property type="entry name" value="Znf_RING"/>
</dbReference>
<dbReference type="SUPFAM" id="SSF57850">
    <property type="entry name" value="RING/U-box"/>
    <property type="match status" value="1"/>
</dbReference>
<dbReference type="CDD" id="cd16448">
    <property type="entry name" value="RING-H2"/>
    <property type="match status" value="1"/>
</dbReference>
<sequence length="201" mass="23626">METKSVDVDVHVTAWHHTPSSEFSSNVLISTDREFEELIIDKNDDSVTRFRSYPDPSPPAPIIYLKIQNFEQNHIYRVVLSQLHNRVLSKLISEKIVVKTQQLRSQSSESLYVVVYITLTQKVYIVVPRLQESEEEEEEEEEGEGETETCAICLEKMLEFEHIYDMTNCSHQFHKECVIEWMNRQKNSCPLCRQPVYQLQE</sequence>
<accession>R0G053</accession>
<dbReference type="KEGG" id="crb:17890105"/>
<name>R0G053_9BRAS</name>
<dbReference type="PROSITE" id="PS50089">
    <property type="entry name" value="ZF_RING_2"/>
    <property type="match status" value="1"/>
</dbReference>
<keyword evidence="2 4" id="KW-0863">Zinc-finger</keyword>
<keyword evidence="7" id="KW-1185">Reference proteome</keyword>
<evidence type="ECO:0000256" key="4">
    <source>
        <dbReference type="PROSITE-ProRule" id="PRU00175"/>
    </source>
</evidence>
<dbReference type="GO" id="GO:0008270">
    <property type="term" value="F:zinc ion binding"/>
    <property type="evidence" value="ECO:0007669"/>
    <property type="project" value="UniProtKB-KW"/>
</dbReference>
<gene>
    <name evidence="6" type="ORF">CARUB_v10025019mg</name>
</gene>
<protein>
    <recommendedName>
        <fullName evidence="5">RING-type domain-containing protein</fullName>
    </recommendedName>
</protein>
<dbReference type="EMBL" id="KB870808">
    <property type="protein sequence ID" value="EOA28787.1"/>
    <property type="molecule type" value="Genomic_DNA"/>
</dbReference>
<dbReference type="Gene3D" id="3.30.40.10">
    <property type="entry name" value="Zinc/RING finger domain, C3HC4 (zinc finger)"/>
    <property type="match status" value="1"/>
</dbReference>
<evidence type="ECO:0000256" key="2">
    <source>
        <dbReference type="ARBA" id="ARBA00022771"/>
    </source>
</evidence>
<proteinExistence type="predicted"/>
<dbReference type="InterPro" id="IPR013083">
    <property type="entry name" value="Znf_RING/FYVE/PHD"/>
</dbReference>
<dbReference type="OrthoDB" id="21204at2759"/>
<reference evidence="7" key="1">
    <citation type="journal article" date="2013" name="Nat. Genet.">
        <title>The Capsella rubella genome and the genomic consequences of rapid mating system evolution.</title>
        <authorList>
            <person name="Slotte T."/>
            <person name="Hazzouri K.M."/>
            <person name="Agren J.A."/>
            <person name="Koenig D."/>
            <person name="Maumus F."/>
            <person name="Guo Y.L."/>
            <person name="Steige K."/>
            <person name="Platts A.E."/>
            <person name="Escobar J.S."/>
            <person name="Newman L.K."/>
            <person name="Wang W."/>
            <person name="Mandakova T."/>
            <person name="Vello E."/>
            <person name="Smith L.M."/>
            <person name="Henz S.R."/>
            <person name="Steffen J."/>
            <person name="Takuno S."/>
            <person name="Brandvain Y."/>
            <person name="Coop G."/>
            <person name="Andolfatto P."/>
            <person name="Hu T.T."/>
            <person name="Blanchette M."/>
            <person name="Clark R.M."/>
            <person name="Quesneville H."/>
            <person name="Nordborg M."/>
            <person name="Gaut B.S."/>
            <person name="Lysak M.A."/>
            <person name="Jenkins J."/>
            <person name="Grimwood J."/>
            <person name="Chapman J."/>
            <person name="Prochnik S."/>
            <person name="Shu S."/>
            <person name="Rokhsar D."/>
            <person name="Schmutz J."/>
            <person name="Weigel D."/>
            <person name="Wright S.I."/>
        </authorList>
    </citation>
    <scope>NUCLEOTIDE SEQUENCE [LARGE SCALE GENOMIC DNA]</scope>
    <source>
        <strain evidence="7">cv. Monte Gargano</strain>
    </source>
</reference>
<dbReference type="STRING" id="81985.R0G053"/>
<dbReference type="Proteomes" id="UP000029121">
    <property type="component" value="Unassembled WGS sequence"/>
</dbReference>
<dbReference type="PANTHER" id="PTHR45969:SF69">
    <property type="entry name" value="FINGER DOMAIN PROTEIN, PUTATIVE (AFU_ORTHOLOGUE AFUA_3G12190)-RELATED"/>
    <property type="match status" value="1"/>
</dbReference>
<feature type="domain" description="RING-type" evidence="5">
    <location>
        <begin position="150"/>
        <end position="193"/>
    </location>
</feature>
<keyword evidence="3" id="KW-0862">Zinc</keyword>
<keyword evidence="1" id="KW-0479">Metal-binding</keyword>
<evidence type="ECO:0000256" key="1">
    <source>
        <dbReference type="ARBA" id="ARBA00022723"/>
    </source>
</evidence>
<organism evidence="6 7">
    <name type="scientific">Capsella rubella</name>
    <dbReference type="NCBI Taxonomy" id="81985"/>
    <lineage>
        <taxon>Eukaryota</taxon>
        <taxon>Viridiplantae</taxon>
        <taxon>Streptophyta</taxon>
        <taxon>Embryophyta</taxon>
        <taxon>Tracheophyta</taxon>
        <taxon>Spermatophyta</taxon>
        <taxon>Magnoliopsida</taxon>
        <taxon>eudicotyledons</taxon>
        <taxon>Gunneridae</taxon>
        <taxon>Pentapetalae</taxon>
        <taxon>rosids</taxon>
        <taxon>malvids</taxon>
        <taxon>Brassicales</taxon>
        <taxon>Brassicaceae</taxon>
        <taxon>Camelineae</taxon>
        <taxon>Capsella</taxon>
    </lineage>
</organism>
<evidence type="ECO:0000313" key="7">
    <source>
        <dbReference type="Proteomes" id="UP000029121"/>
    </source>
</evidence>
<evidence type="ECO:0000256" key="3">
    <source>
        <dbReference type="ARBA" id="ARBA00022833"/>
    </source>
</evidence>
<dbReference type="PANTHER" id="PTHR45969">
    <property type="entry name" value="RING ZINC FINGER PROTEIN-RELATED"/>
    <property type="match status" value="1"/>
</dbReference>
<dbReference type="Pfam" id="PF13639">
    <property type="entry name" value="zf-RING_2"/>
    <property type="match status" value="1"/>
</dbReference>
<dbReference type="AlphaFoldDB" id="R0G053"/>
<evidence type="ECO:0000259" key="5">
    <source>
        <dbReference type="PROSITE" id="PS50089"/>
    </source>
</evidence>
<evidence type="ECO:0000313" key="6">
    <source>
        <dbReference type="EMBL" id="EOA28787.1"/>
    </source>
</evidence>